<sequence length="378" mass="42658">MIMQFFEIHPTDTLFFRDSRPFNKDETITLAGVKSIFPPSPATVAGAIMVTYAKVLGWDGSSPWGKSIEDKLNNTDKPLIFSGISLRKEGKVLFPVPQHLIELRSKDACQHTEKNRKFNELHELGFLTPSKNPYKTDMGAVYLPEVENQPKETVIKPLDGYWITKEGLASCLKLKIPEKNTLYHQSELWKFESKIGIERDLDTHATKQGALYSSTHIRLCADVSIIIGVENLPNKDFQESPINIDNKLMILGGEARTASMTKIDINIDNLTTQMAINNLTPQTEYLIYIASPTPVADPQAIPNIKTACMPRQMRIGGWNSLKFEPLPLTPFLTPGTVLFMQNPVNKGWEKSLTPEQFTQINSVYGYYFFGENNNDNEK</sequence>
<dbReference type="EMBL" id="FPHZ01000172">
    <property type="protein sequence ID" value="SFV88691.1"/>
    <property type="molecule type" value="Genomic_DNA"/>
</dbReference>
<accession>A0A1W1E4A0</accession>
<evidence type="ECO:0000313" key="1">
    <source>
        <dbReference type="EMBL" id="SFV88691.1"/>
    </source>
</evidence>
<proteinExistence type="predicted"/>
<organism evidence="1">
    <name type="scientific">hydrothermal vent metagenome</name>
    <dbReference type="NCBI Taxonomy" id="652676"/>
    <lineage>
        <taxon>unclassified sequences</taxon>
        <taxon>metagenomes</taxon>
        <taxon>ecological metagenomes</taxon>
    </lineage>
</organism>
<dbReference type="Gene3D" id="3.30.70.2940">
    <property type="match status" value="1"/>
</dbReference>
<gene>
    <name evidence="1" type="ORF">MNB_SUP05-SYMBIONT-5-1319</name>
</gene>
<dbReference type="Pfam" id="PF09700">
    <property type="entry name" value="Cas_Cmr3"/>
    <property type="match status" value="1"/>
</dbReference>
<name>A0A1W1E4A0_9ZZZZ</name>
<protein>
    <submittedName>
        <fullName evidence="1">CRISPR-associated RAMP Cmr3</fullName>
    </submittedName>
</protein>
<dbReference type="AlphaFoldDB" id="A0A1W1E4A0"/>
<reference evidence="1" key="1">
    <citation type="submission" date="2016-10" db="EMBL/GenBank/DDBJ databases">
        <authorList>
            <person name="de Groot N.N."/>
        </authorList>
    </citation>
    <scope>NUCLEOTIDE SEQUENCE</scope>
</reference>
<dbReference type="InterPro" id="IPR019117">
    <property type="entry name" value="CRISPR-assoc_protein_Cmr3"/>
</dbReference>